<feature type="transmembrane region" description="Helical" evidence="1">
    <location>
        <begin position="82"/>
        <end position="104"/>
    </location>
</feature>
<dbReference type="EMBL" id="CP002009">
    <property type="protein sequence ID" value="ADG13970.1"/>
    <property type="molecule type" value="Genomic_DNA"/>
</dbReference>
<evidence type="ECO:0000313" key="2">
    <source>
        <dbReference type="EMBL" id="ADG13970.1"/>
    </source>
</evidence>
<keyword evidence="1" id="KW-0472">Membrane</keyword>
<gene>
    <name evidence="2" type="ordered locus">Metin_1320</name>
</gene>
<dbReference type="STRING" id="573063.Metin_1320"/>
<evidence type="ECO:0000313" key="3">
    <source>
        <dbReference type="Proteomes" id="UP000002061"/>
    </source>
</evidence>
<dbReference type="Proteomes" id="UP000002061">
    <property type="component" value="Chromosome"/>
</dbReference>
<dbReference type="eggNOG" id="arCOG09673">
    <property type="taxonomic scope" value="Archaea"/>
</dbReference>
<dbReference type="AlphaFoldDB" id="D5VTR7"/>
<proteinExistence type="predicted"/>
<keyword evidence="1" id="KW-0812">Transmembrane</keyword>
<protein>
    <submittedName>
        <fullName evidence="2">Uncharacterized protein</fullName>
    </submittedName>
</protein>
<evidence type="ECO:0000256" key="1">
    <source>
        <dbReference type="SAM" id="Phobius"/>
    </source>
</evidence>
<dbReference type="KEGG" id="mif:Metin_1320"/>
<keyword evidence="3" id="KW-1185">Reference proteome</keyword>
<dbReference type="HOGENOM" id="CLU_176738_0_0_2"/>
<keyword evidence="1" id="KW-1133">Transmembrane helix</keyword>
<feature type="transmembrane region" description="Helical" evidence="1">
    <location>
        <begin position="12"/>
        <end position="40"/>
    </location>
</feature>
<name>D5VTR7_METIM</name>
<accession>D5VTR7</accession>
<reference evidence="2" key="1">
    <citation type="submission" date="2010-04" db="EMBL/GenBank/DDBJ databases">
        <title>Complete sequence of Methanocaldococcus infernus ME.</title>
        <authorList>
            <consortium name="US DOE Joint Genome Institute"/>
            <person name="Lucas S."/>
            <person name="Copeland A."/>
            <person name="Lapidus A."/>
            <person name="Cheng J.-F."/>
            <person name="Bruce D."/>
            <person name="Goodwin L."/>
            <person name="Pitluck S."/>
            <person name="Munk A.C."/>
            <person name="Detter J.C."/>
            <person name="Han C."/>
            <person name="Tapia R."/>
            <person name="Land M."/>
            <person name="Hauser L."/>
            <person name="Kyrpides N."/>
            <person name="Mikhailova N."/>
            <person name="Sieprawska-Lupa M."/>
            <person name="Whitman W.B."/>
            <person name="Woyke T."/>
        </authorList>
    </citation>
    <scope>NUCLEOTIDE SEQUENCE [LARGE SCALE GENOMIC DNA]</scope>
    <source>
        <strain evidence="2">ME</strain>
    </source>
</reference>
<organism evidence="2 3">
    <name type="scientific">Methanocaldococcus infernus (strain DSM 11812 / JCM 15783 / ME)</name>
    <dbReference type="NCBI Taxonomy" id="573063"/>
    <lineage>
        <taxon>Archaea</taxon>
        <taxon>Methanobacteriati</taxon>
        <taxon>Methanobacteriota</taxon>
        <taxon>Methanomada group</taxon>
        <taxon>Methanococci</taxon>
        <taxon>Methanococcales</taxon>
        <taxon>Methanocaldococcaceae</taxon>
        <taxon>Methanocaldococcus</taxon>
    </lineage>
</organism>
<sequence>MNIFKSNILKGFAAVAMLCMIGALVAEPVALGDISAYYLYKHSKNGDYYNAGQDAVVLYGAGETIAKGVGYLALVSETGAEAGLLAAGVATGGVALIAIGIGVAA</sequence>